<gene>
    <name evidence="1" type="ORF">SMTD_LOCUS14815</name>
</gene>
<protein>
    <submittedName>
        <fullName evidence="1">Uncharacterized protein</fullName>
    </submittedName>
</protein>
<keyword evidence="2" id="KW-1185">Reference proteome</keyword>
<evidence type="ECO:0000313" key="1">
    <source>
        <dbReference type="EMBL" id="VDP66883.1"/>
    </source>
</evidence>
<dbReference type="EMBL" id="UZAL01035074">
    <property type="protein sequence ID" value="VDP66883.1"/>
    <property type="molecule type" value="Genomic_DNA"/>
</dbReference>
<proteinExistence type="predicted"/>
<dbReference type="Proteomes" id="UP000269396">
    <property type="component" value="Unassembled WGS sequence"/>
</dbReference>
<name>A0A183PKC9_9TREM</name>
<evidence type="ECO:0000313" key="2">
    <source>
        <dbReference type="Proteomes" id="UP000269396"/>
    </source>
</evidence>
<reference evidence="1 2" key="1">
    <citation type="submission" date="2018-11" db="EMBL/GenBank/DDBJ databases">
        <authorList>
            <consortium name="Pathogen Informatics"/>
        </authorList>
    </citation>
    <scope>NUCLEOTIDE SEQUENCE [LARGE SCALE GENOMIC DNA]</scope>
    <source>
        <strain>Denwood</strain>
        <strain evidence="2">Zambia</strain>
    </source>
</reference>
<dbReference type="AlphaFoldDB" id="A0A183PKC9"/>
<dbReference type="STRING" id="31246.A0A183PKC9"/>
<accession>A0A183PKC9</accession>
<organism evidence="1 2">
    <name type="scientific">Schistosoma mattheei</name>
    <dbReference type="NCBI Taxonomy" id="31246"/>
    <lineage>
        <taxon>Eukaryota</taxon>
        <taxon>Metazoa</taxon>
        <taxon>Spiralia</taxon>
        <taxon>Lophotrochozoa</taxon>
        <taxon>Platyhelminthes</taxon>
        <taxon>Trematoda</taxon>
        <taxon>Digenea</taxon>
        <taxon>Strigeidida</taxon>
        <taxon>Schistosomatoidea</taxon>
        <taxon>Schistosomatidae</taxon>
        <taxon>Schistosoma</taxon>
    </lineage>
</organism>
<sequence>MEDMRTTREADIASDHHPVVAMIKRKLKKHWTAVKQHQNQNIQYERRDSHNIGLAVGDIDKARRSAAQELIYRQVYWLDSLEANLPRWLYAKVCVQKWLLKPARPNLPRTEYNLQKIGMVQLSIASNHAKAINTNNGNTIGYWKLR</sequence>